<dbReference type="InterPro" id="IPR000160">
    <property type="entry name" value="GGDEF_dom"/>
</dbReference>
<protein>
    <submittedName>
        <fullName evidence="6">EAL domain-containing protein</fullName>
    </submittedName>
</protein>
<reference evidence="6 7" key="1">
    <citation type="submission" date="2021-03" db="EMBL/GenBank/DDBJ databases">
        <title>novel species isolated from a fishpond in China.</title>
        <authorList>
            <person name="Lu H."/>
            <person name="Cai Z."/>
        </authorList>
    </citation>
    <scope>NUCLEOTIDE SEQUENCE [LARGE SCALE GENOMIC DNA]</scope>
    <source>
        <strain evidence="6 7">Y57</strain>
    </source>
</reference>
<dbReference type="RefSeq" id="WP_206593347.1">
    <property type="nucleotide sequence ID" value="NZ_JAFKCS010000004.1"/>
</dbReference>
<evidence type="ECO:0000259" key="5">
    <source>
        <dbReference type="PROSITE" id="PS50887"/>
    </source>
</evidence>
<dbReference type="PANTHER" id="PTHR44757">
    <property type="entry name" value="DIGUANYLATE CYCLASE DGCP"/>
    <property type="match status" value="1"/>
</dbReference>
<evidence type="ECO:0000259" key="3">
    <source>
        <dbReference type="PROSITE" id="PS50113"/>
    </source>
</evidence>
<dbReference type="NCBIfam" id="TIGR00229">
    <property type="entry name" value="sensory_box"/>
    <property type="match status" value="1"/>
</dbReference>
<feature type="domain" description="GGDEF" evidence="5">
    <location>
        <begin position="557"/>
        <end position="690"/>
    </location>
</feature>
<feature type="domain" description="EAL" evidence="4">
    <location>
        <begin position="701"/>
        <end position="956"/>
    </location>
</feature>
<organism evidence="6 7">
    <name type="scientific">Bowmanella yangjiangensis</name>
    <dbReference type="NCBI Taxonomy" id="2811230"/>
    <lineage>
        <taxon>Bacteria</taxon>
        <taxon>Pseudomonadati</taxon>
        <taxon>Pseudomonadota</taxon>
        <taxon>Gammaproteobacteria</taxon>
        <taxon>Alteromonadales</taxon>
        <taxon>Alteromonadaceae</taxon>
        <taxon>Bowmanella</taxon>
    </lineage>
</organism>
<evidence type="ECO:0000259" key="2">
    <source>
        <dbReference type="PROSITE" id="PS50112"/>
    </source>
</evidence>
<proteinExistence type="predicted"/>
<sequence length="962" mass="108450">MQFKPLDRGNGLPVALFFILCFVFGLFSLYLEDQEQRRLAAKAAIVAQQVANTIEVFSADRQRALNDLMITWPEYHPNPTDWFNAHAVTMQHVLPGFDDIVWADENQQIQWNIKSADRDALLHRQLMDFGLALQNSEQLGFANALIQNPRGHYLAIVGRAINPYDESYGFVAASFDLQMTLSAMVGELIGSDFSLTLSDGKHQLMANGTLNSHEPVVEQTIEFAGREWLLKLQGNRGGFEIGRIVMAIGVLMSLIISIFLRRQLRSAFKLTQSQQRYKAASESSLDAILVLQALTRQHLVVDFKLAESNRVAQKMFATGAEHLKSKLLSEQLAELNHPALLPICIEVCRSGQAYEQYLETNSDLISAQWIKIQVVKAGSGIAITVRDITARRLSQQALKESEEKFRRLVDGLNGHFVYSHDLGGRISYVSSSVQDILGYSPEHFKLNYRHCVKRQPENAAQIRQQLLAGERPEPYVVEYFTKAGEIRQIEYRDSPVFDEQHKLIAVEGIGRDVTADLALQQQVYYQANHDQLTGLYNRYAFDRMLKERLSVIRTQGSVSTLCYIDMDQFKLVNDSCGHQAGDELLRQVANLLGTSLKSGDILARVGGDEFCLVYADLQVSQVLEKLAVMLDAIRSFRFVWEDKVFHIGASIGVAEINAKTLNSAELIKAADHACYSAKNLGRNRYHVFDESDQQLNYQQSELEWVNEIQKALLEDRFELFYQNIEPLNQPAKGRHYEILLRMLSPKGEYLNPGIFIPVAERYGLMNKLDEWVFTRTISALEAHPEHLEALDKCAINLSGMTLGNEEFLDKIIRRLRHSTVPPEKICFEITETAAVTNLAAAGRFIDALRELGCRFALDDFGAGMSSFTYLKNMAVDYVKIDGSFVRNMCRDRSDYATVKAIHEIASSMGKLTVAEFVSDQETRIALTKLGISFAQGFALGKPAPLQNLLNEQKVIIRHLTAV</sequence>
<dbReference type="InterPro" id="IPR013655">
    <property type="entry name" value="PAS_fold_3"/>
</dbReference>
<keyword evidence="1" id="KW-1133">Transmembrane helix</keyword>
<dbReference type="InterPro" id="IPR001633">
    <property type="entry name" value="EAL_dom"/>
</dbReference>
<dbReference type="Pfam" id="PF00563">
    <property type="entry name" value="EAL"/>
    <property type="match status" value="1"/>
</dbReference>
<name>A0ABS3CR03_9ALTE</name>
<dbReference type="InterPro" id="IPR035919">
    <property type="entry name" value="EAL_sf"/>
</dbReference>
<dbReference type="InterPro" id="IPR000014">
    <property type="entry name" value="PAS"/>
</dbReference>
<evidence type="ECO:0000256" key="1">
    <source>
        <dbReference type="SAM" id="Phobius"/>
    </source>
</evidence>
<dbReference type="PROSITE" id="PS50887">
    <property type="entry name" value="GGDEF"/>
    <property type="match status" value="1"/>
</dbReference>
<dbReference type="NCBIfam" id="TIGR00254">
    <property type="entry name" value="GGDEF"/>
    <property type="match status" value="1"/>
</dbReference>
<gene>
    <name evidence="6" type="ORF">J0A65_06600</name>
</gene>
<dbReference type="InterPro" id="IPR052155">
    <property type="entry name" value="Biofilm_reg_signaling"/>
</dbReference>
<feature type="domain" description="PAC" evidence="3">
    <location>
        <begin position="470"/>
        <end position="525"/>
    </location>
</feature>
<keyword evidence="1" id="KW-0812">Transmembrane</keyword>
<comment type="caution">
    <text evidence="6">The sequence shown here is derived from an EMBL/GenBank/DDBJ whole genome shotgun (WGS) entry which is preliminary data.</text>
</comment>
<dbReference type="PROSITE" id="PS50883">
    <property type="entry name" value="EAL"/>
    <property type="match status" value="1"/>
</dbReference>
<dbReference type="SMART" id="SM00052">
    <property type="entry name" value="EAL"/>
    <property type="match status" value="1"/>
</dbReference>
<dbReference type="PANTHER" id="PTHR44757:SF4">
    <property type="entry name" value="DIGUANYLATE CYCLASE DGCE-RELATED"/>
    <property type="match status" value="1"/>
</dbReference>
<feature type="transmembrane region" description="Helical" evidence="1">
    <location>
        <begin position="12"/>
        <end position="31"/>
    </location>
</feature>
<dbReference type="PROSITE" id="PS50113">
    <property type="entry name" value="PAC"/>
    <property type="match status" value="1"/>
</dbReference>
<dbReference type="InterPro" id="IPR035965">
    <property type="entry name" value="PAS-like_dom_sf"/>
</dbReference>
<evidence type="ECO:0000313" key="6">
    <source>
        <dbReference type="EMBL" id="MBN7819527.1"/>
    </source>
</evidence>
<dbReference type="Pfam" id="PF00990">
    <property type="entry name" value="GGDEF"/>
    <property type="match status" value="1"/>
</dbReference>
<dbReference type="PROSITE" id="PS50112">
    <property type="entry name" value="PAS"/>
    <property type="match status" value="1"/>
</dbReference>
<dbReference type="InterPro" id="IPR029787">
    <property type="entry name" value="Nucleotide_cyclase"/>
</dbReference>
<evidence type="ECO:0000259" key="4">
    <source>
        <dbReference type="PROSITE" id="PS50883"/>
    </source>
</evidence>
<dbReference type="InterPro" id="IPR043128">
    <property type="entry name" value="Rev_trsase/Diguanyl_cyclase"/>
</dbReference>
<dbReference type="Gene3D" id="3.30.70.270">
    <property type="match status" value="1"/>
</dbReference>
<feature type="transmembrane region" description="Helical" evidence="1">
    <location>
        <begin position="241"/>
        <end position="260"/>
    </location>
</feature>
<dbReference type="Proteomes" id="UP000663992">
    <property type="component" value="Unassembled WGS sequence"/>
</dbReference>
<dbReference type="Gene3D" id="3.20.20.450">
    <property type="entry name" value="EAL domain"/>
    <property type="match status" value="1"/>
</dbReference>
<evidence type="ECO:0000313" key="7">
    <source>
        <dbReference type="Proteomes" id="UP000663992"/>
    </source>
</evidence>
<accession>A0ABS3CR03</accession>
<dbReference type="CDD" id="cd00130">
    <property type="entry name" value="PAS"/>
    <property type="match status" value="1"/>
</dbReference>
<dbReference type="CDD" id="cd01948">
    <property type="entry name" value="EAL"/>
    <property type="match status" value="1"/>
</dbReference>
<dbReference type="SUPFAM" id="SSF141868">
    <property type="entry name" value="EAL domain-like"/>
    <property type="match status" value="1"/>
</dbReference>
<dbReference type="Gene3D" id="3.30.450.20">
    <property type="entry name" value="PAS domain"/>
    <property type="match status" value="2"/>
</dbReference>
<keyword evidence="1" id="KW-0472">Membrane</keyword>
<dbReference type="SUPFAM" id="SSF55785">
    <property type="entry name" value="PYP-like sensor domain (PAS domain)"/>
    <property type="match status" value="1"/>
</dbReference>
<dbReference type="InterPro" id="IPR000700">
    <property type="entry name" value="PAS-assoc_C"/>
</dbReference>
<dbReference type="SMART" id="SM00267">
    <property type="entry name" value="GGDEF"/>
    <property type="match status" value="1"/>
</dbReference>
<dbReference type="CDD" id="cd01949">
    <property type="entry name" value="GGDEF"/>
    <property type="match status" value="1"/>
</dbReference>
<dbReference type="SUPFAM" id="SSF55073">
    <property type="entry name" value="Nucleotide cyclase"/>
    <property type="match status" value="1"/>
</dbReference>
<dbReference type="EMBL" id="JAFKCS010000004">
    <property type="protein sequence ID" value="MBN7819527.1"/>
    <property type="molecule type" value="Genomic_DNA"/>
</dbReference>
<keyword evidence="7" id="KW-1185">Reference proteome</keyword>
<dbReference type="Pfam" id="PF08447">
    <property type="entry name" value="PAS_3"/>
    <property type="match status" value="1"/>
</dbReference>
<feature type="domain" description="PAS" evidence="2">
    <location>
        <begin position="401"/>
        <end position="444"/>
    </location>
</feature>